<evidence type="ECO:0000313" key="4">
    <source>
        <dbReference type="Proteomes" id="UP000541610"/>
    </source>
</evidence>
<dbReference type="InterPro" id="IPR008271">
    <property type="entry name" value="Ser/Thr_kinase_AS"/>
</dbReference>
<gene>
    <name evidence="3" type="ORF">FOZ60_001986</name>
</gene>
<name>A0A7J6NZ05_PEROL</name>
<dbReference type="Gene3D" id="1.10.510.10">
    <property type="entry name" value="Transferase(Phosphotransferase) domain 1"/>
    <property type="match status" value="1"/>
</dbReference>
<dbReference type="EMBL" id="JABANP010000132">
    <property type="protein sequence ID" value="KAF4689133.1"/>
    <property type="molecule type" value="Genomic_DNA"/>
</dbReference>
<dbReference type="GO" id="GO:0004674">
    <property type="term" value="F:protein serine/threonine kinase activity"/>
    <property type="evidence" value="ECO:0007669"/>
    <property type="project" value="TreeGrafter"/>
</dbReference>
<evidence type="ECO:0000256" key="1">
    <source>
        <dbReference type="SAM" id="MobiDB-lite"/>
    </source>
</evidence>
<feature type="compositionally biased region" description="Polar residues" evidence="1">
    <location>
        <begin position="29"/>
        <end position="38"/>
    </location>
</feature>
<feature type="region of interest" description="Disordered" evidence="1">
    <location>
        <begin position="489"/>
        <end position="513"/>
    </location>
</feature>
<dbReference type="GO" id="GO:0044773">
    <property type="term" value="P:mitotic DNA damage checkpoint signaling"/>
    <property type="evidence" value="ECO:0007669"/>
    <property type="project" value="TreeGrafter"/>
</dbReference>
<organism evidence="3 4">
    <name type="scientific">Perkinsus olseni</name>
    <name type="common">Perkinsus atlanticus</name>
    <dbReference type="NCBI Taxonomy" id="32597"/>
    <lineage>
        <taxon>Eukaryota</taxon>
        <taxon>Sar</taxon>
        <taxon>Alveolata</taxon>
        <taxon>Perkinsozoa</taxon>
        <taxon>Perkinsea</taxon>
        <taxon>Perkinsida</taxon>
        <taxon>Perkinsidae</taxon>
        <taxon>Perkinsus</taxon>
    </lineage>
</organism>
<feature type="compositionally biased region" description="Polar residues" evidence="1">
    <location>
        <begin position="1"/>
        <end position="14"/>
    </location>
</feature>
<evidence type="ECO:0000259" key="2">
    <source>
        <dbReference type="PROSITE" id="PS50011"/>
    </source>
</evidence>
<dbReference type="Proteomes" id="UP000541610">
    <property type="component" value="Unassembled WGS sequence"/>
</dbReference>
<feature type="compositionally biased region" description="Polar residues" evidence="1">
    <location>
        <begin position="174"/>
        <end position="190"/>
    </location>
</feature>
<dbReference type="SMART" id="SM00220">
    <property type="entry name" value="S_TKc"/>
    <property type="match status" value="1"/>
</dbReference>
<accession>A0A7J6NZ05</accession>
<feature type="region of interest" description="Disordered" evidence="1">
    <location>
        <begin position="145"/>
        <end position="231"/>
    </location>
</feature>
<dbReference type="PANTHER" id="PTHR44167:SF18">
    <property type="entry name" value="PROTEIN KINASE DOMAIN-CONTAINING PROTEIN"/>
    <property type="match status" value="1"/>
</dbReference>
<evidence type="ECO:0000313" key="3">
    <source>
        <dbReference type="EMBL" id="KAF4689133.1"/>
    </source>
</evidence>
<dbReference type="PANTHER" id="PTHR44167">
    <property type="entry name" value="OVARIAN-SPECIFIC SERINE/THREONINE-PROTEIN KINASE LOK-RELATED"/>
    <property type="match status" value="1"/>
</dbReference>
<dbReference type="GO" id="GO:0005634">
    <property type="term" value="C:nucleus"/>
    <property type="evidence" value="ECO:0007669"/>
    <property type="project" value="TreeGrafter"/>
</dbReference>
<proteinExistence type="predicted"/>
<feature type="region of interest" description="Disordered" evidence="1">
    <location>
        <begin position="1"/>
        <end position="74"/>
    </location>
</feature>
<dbReference type="PROSITE" id="PS50011">
    <property type="entry name" value="PROTEIN_KINASE_DOM"/>
    <property type="match status" value="1"/>
</dbReference>
<dbReference type="SUPFAM" id="SSF56112">
    <property type="entry name" value="Protein kinase-like (PK-like)"/>
    <property type="match status" value="1"/>
</dbReference>
<dbReference type="OrthoDB" id="424492at2759"/>
<feature type="region of interest" description="Disordered" evidence="1">
    <location>
        <begin position="653"/>
        <end position="675"/>
    </location>
</feature>
<dbReference type="GO" id="GO:0005737">
    <property type="term" value="C:cytoplasm"/>
    <property type="evidence" value="ECO:0007669"/>
    <property type="project" value="TreeGrafter"/>
</dbReference>
<dbReference type="SUPFAM" id="SSF47473">
    <property type="entry name" value="EF-hand"/>
    <property type="match status" value="1"/>
</dbReference>
<protein>
    <recommendedName>
        <fullName evidence="2">Protein kinase domain-containing protein</fullName>
    </recommendedName>
</protein>
<feature type="domain" description="Protein kinase" evidence="2">
    <location>
        <begin position="433"/>
        <end position="814"/>
    </location>
</feature>
<dbReference type="InterPro" id="IPR000719">
    <property type="entry name" value="Prot_kinase_dom"/>
</dbReference>
<sequence>MFNGSSSGSPQQPNRRPLYSPLNIRYPHTPSTAQQASPPSGFGLQHRSPRPSLTPAGSPFYPMTFTMQQASPPSYHRPVMRRNSYNGVTPQGPSTPAHFTTMLDNASPPALSPPMAVTPRIQFRPTLSSNRRPSFAPFAAPGMLASPSPGDRLIMGQQPPERRNSTAAPASGYSGFTKSNTTSFLSTNGASSSSTRPTPRTPETVASTPPPGGNGRPGTRYTDAVTNPRAPKKVSFVLREDASDAGSSPRIPSECSCLPAMTPAASIRHPTTAITAIPRPFATSPGGHLLMRAKTASYAECGEMDSFRNTLAEVMCHPRRVARLAEEVSISGIPTTPAGFRNLVATIVDRLSSNPFKLSLESRLFNQTGNSVLSAALPDTAAERLWSRIRRDGAEYGPTGVVESVLVLLHDTLATRECRGSLVVGRRLKEYYTVSDQCVGGGAYGTVRFCWPNVRRATDIATPMATPGGSSGPNRITEDMRMMRQRSAGVHATPSHRTGGSAALGPRKSPDVVSMSSRSCRVVKSIFTLDGSNKYSSASSSSSGIGVVLLGEIGAMLRLDHPCIVKMHEYFHGPSGIHIIMDRVPGITLSVALEVAKSQGTGISFEEAVEIVHQLTLAVAHTYSRKIIHKDIKLCNIVVNGLQMQHSSHYHHHSQQRSSYAGSHTPELTTPSDEDEDAARLLRLRVTLLDFGFAETLTDSRERRSKAEGSPMYAAPEVFERNFGLLCDSWSLGVVAYSLFTGGSFPFQCSNVDELTNILLRSDYHDLTKQPWHAAIQNCVCSVDPTAADFVFRCLQRDESKRYSAPQLVHHELLIRRPSGMMSGSAAHLLPEPLFKAAFNFARAPTDHREAHRLVASRTSVGSNSSRLSRFFLQLAAPTHGHIAVDEMERAFSQHTNPETARDLVVQLRKDGRGHIGFSEFVAAVTYRCLPIDPCLSDEIYRYVLRHSDHHGHYSTLRRYLHSSRTFMKFLQTALQPDSQPTRQFFTPRLLGRSNTVSI</sequence>
<dbReference type="Pfam" id="PF00069">
    <property type="entry name" value="Pkinase"/>
    <property type="match status" value="1"/>
</dbReference>
<dbReference type="InterPro" id="IPR011992">
    <property type="entry name" value="EF-hand-dom_pair"/>
</dbReference>
<dbReference type="PROSITE" id="PS00108">
    <property type="entry name" value="PROTEIN_KINASE_ST"/>
    <property type="match status" value="1"/>
</dbReference>
<reference evidence="3 4" key="1">
    <citation type="submission" date="2020-04" db="EMBL/GenBank/DDBJ databases">
        <title>Perkinsus olseni comparative genomics.</title>
        <authorList>
            <person name="Bogema D.R."/>
        </authorList>
    </citation>
    <scope>NUCLEOTIDE SEQUENCE [LARGE SCALE GENOMIC DNA]</scope>
    <source>
        <strain evidence="3">00978-12</strain>
    </source>
</reference>
<feature type="compositionally biased region" description="Low complexity" evidence="1">
    <location>
        <begin position="191"/>
        <end position="202"/>
    </location>
</feature>
<comment type="caution">
    <text evidence="3">The sequence shown here is derived from an EMBL/GenBank/DDBJ whole genome shotgun (WGS) entry which is preliminary data.</text>
</comment>
<dbReference type="InterPro" id="IPR011009">
    <property type="entry name" value="Kinase-like_dom_sf"/>
</dbReference>
<dbReference type="AlphaFoldDB" id="A0A7J6NZ05"/>
<dbReference type="GO" id="GO:0005524">
    <property type="term" value="F:ATP binding"/>
    <property type="evidence" value="ECO:0007669"/>
    <property type="project" value="InterPro"/>
</dbReference>